<evidence type="ECO:0000256" key="1">
    <source>
        <dbReference type="SAM" id="MobiDB-lite"/>
    </source>
</evidence>
<dbReference type="Proteomes" id="UP000198614">
    <property type="component" value="Unassembled WGS sequence"/>
</dbReference>
<evidence type="ECO:0008006" key="4">
    <source>
        <dbReference type="Google" id="ProtNLM"/>
    </source>
</evidence>
<feature type="region of interest" description="Disordered" evidence="1">
    <location>
        <begin position="92"/>
        <end position="114"/>
    </location>
</feature>
<feature type="region of interest" description="Disordered" evidence="1">
    <location>
        <begin position="1"/>
        <end position="22"/>
    </location>
</feature>
<organism evidence="2 3">
    <name type="scientific">Streptomyces griseoaurantiacus</name>
    <dbReference type="NCBI Taxonomy" id="68213"/>
    <lineage>
        <taxon>Bacteria</taxon>
        <taxon>Bacillati</taxon>
        <taxon>Actinomycetota</taxon>
        <taxon>Actinomycetes</taxon>
        <taxon>Kitasatosporales</taxon>
        <taxon>Streptomycetaceae</taxon>
        <taxon>Streptomyces</taxon>
        <taxon>Streptomyces aurantiacus group</taxon>
    </lineage>
</organism>
<protein>
    <recommendedName>
        <fullName evidence="4">CBS domain-containing protein</fullName>
    </recommendedName>
</protein>
<name>A0A1G7NBC7_9ACTN</name>
<dbReference type="OrthoDB" id="3853028at2"/>
<dbReference type="AlphaFoldDB" id="A0A1G7NBC7"/>
<dbReference type="EMBL" id="FNAX01000010">
    <property type="protein sequence ID" value="SDF70669.1"/>
    <property type="molecule type" value="Genomic_DNA"/>
</dbReference>
<reference evidence="2 3" key="1">
    <citation type="submission" date="2016-10" db="EMBL/GenBank/DDBJ databases">
        <authorList>
            <person name="de Groot N.N."/>
        </authorList>
    </citation>
    <scope>NUCLEOTIDE SEQUENCE [LARGE SCALE GENOMIC DNA]</scope>
    <source>
        <strain evidence="2 3">CGMCC 4.1859</strain>
    </source>
</reference>
<sequence>MTSTGTHTRRAGTDAAARTAGPQVWDDMTVEVALSLMAAARTRHLVICDADGRRTGRVTLGRLTAVRNGSGYTDQVRLRDLVEGRVALTAPPAAPAEAGPAPRHRPLGILSRSR</sequence>
<evidence type="ECO:0000313" key="3">
    <source>
        <dbReference type="Proteomes" id="UP000198614"/>
    </source>
</evidence>
<dbReference type="InterPro" id="IPR046342">
    <property type="entry name" value="CBS_dom_sf"/>
</dbReference>
<proteinExistence type="predicted"/>
<dbReference type="SUPFAM" id="SSF54631">
    <property type="entry name" value="CBS-domain pair"/>
    <property type="match status" value="1"/>
</dbReference>
<accession>A0A1G7NBC7</accession>
<gene>
    <name evidence="2" type="ORF">SAMN05216260_11081</name>
</gene>
<evidence type="ECO:0000313" key="2">
    <source>
        <dbReference type="EMBL" id="SDF70669.1"/>
    </source>
</evidence>